<dbReference type="CTD" id="36385437"/>
<gene>
    <name evidence="1 3 4" type="ORF">SRAE_X000235900</name>
</gene>
<evidence type="ECO:0000313" key="3">
    <source>
        <dbReference type="WBParaSite" id="SRAE_X000235900.1"/>
    </source>
</evidence>
<dbReference type="SUPFAM" id="SSF50630">
    <property type="entry name" value="Acid proteases"/>
    <property type="match status" value="1"/>
</dbReference>
<dbReference type="RefSeq" id="XP_024499833.1">
    <property type="nucleotide sequence ID" value="XM_024645562.1"/>
</dbReference>
<protein>
    <submittedName>
        <fullName evidence="1 3">Zinc finger, CCHC-type domain and Aspartic peptidase domain-containing protein</fullName>
    </submittedName>
</protein>
<dbReference type="WormBase" id="SRAE_X000235900">
    <property type="protein sequence ID" value="SRP07381"/>
    <property type="gene ID" value="WBGene00267943"/>
</dbReference>
<dbReference type="GO" id="GO:0003676">
    <property type="term" value="F:nucleic acid binding"/>
    <property type="evidence" value="ECO:0007669"/>
    <property type="project" value="InterPro"/>
</dbReference>
<name>A0A090KZH7_STRRB</name>
<dbReference type="GeneID" id="36385437"/>
<evidence type="ECO:0000313" key="4">
    <source>
        <dbReference type="WormBase" id="SRAE_X000235900"/>
    </source>
</evidence>
<proteinExistence type="predicted"/>
<reference evidence="3" key="3">
    <citation type="submission" date="2020-12" db="UniProtKB">
        <authorList>
            <consortium name="WormBaseParasite"/>
        </authorList>
    </citation>
    <scope>IDENTIFICATION</scope>
</reference>
<dbReference type="SUPFAM" id="SSF57756">
    <property type="entry name" value="Retrovirus zinc finger-like domains"/>
    <property type="match status" value="1"/>
</dbReference>
<dbReference type="InterPro" id="IPR036875">
    <property type="entry name" value="Znf_CCHC_sf"/>
</dbReference>
<dbReference type="Proteomes" id="UP000035682">
    <property type="component" value="Unplaced"/>
</dbReference>
<accession>A0A090KZH7</accession>
<dbReference type="WBParaSite" id="SRAE_X000235900.1">
    <property type="protein sequence ID" value="SRAE_X000235900.1"/>
    <property type="gene ID" value="WBGene00267943"/>
</dbReference>
<dbReference type="CDD" id="cd00303">
    <property type="entry name" value="retropepsin_like"/>
    <property type="match status" value="1"/>
</dbReference>
<organism evidence="1">
    <name type="scientific">Strongyloides ratti</name>
    <name type="common">Parasitic roundworm</name>
    <dbReference type="NCBI Taxonomy" id="34506"/>
    <lineage>
        <taxon>Eukaryota</taxon>
        <taxon>Metazoa</taxon>
        <taxon>Ecdysozoa</taxon>
        <taxon>Nematoda</taxon>
        <taxon>Chromadorea</taxon>
        <taxon>Rhabditida</taxon>
        <taxon>Tylenchina</taxon>
        <taxon>Panagrolaimomorpha</taxon>
        <taxon>Strongyloidoidea</taxon>
        <taxon>Strongyloididae</taxon>
        <taxon>Strongyloides</taxon>
    </lineage>
</organism>
<dbReference type="Gene3D" id="2.40.70.10">
    <property type="entry name" value="Acid Proteases"/>
    <property type="match status" value="1"/>
</dbReference>
<dbReference type="InterPro" id="IPR021109">
    <property type="entry name" value="Peptidase_aspartic_dom_sf"/>
</dbReference>
<keyword evidence="2" id="KW-1185">Reference proteome</keyword>
<dbReference type="GO" id="GO:0008270">
    <property type="term" value="F:zinc ion binding"/>
    <property type="evidence" value="ECO:0007669"/>
    <property type="project" value="InterPro"/>
</dbReference>
<evidence type="ECO:0000313" key="2">
    <source>
        <dbReference type="Proteomes" id="UP000035682"/>
    </source>
</evidence>
<dbReference type="AlphaFoldDB" id="A0A090KZH7"/>
<reference evidence="2" key="2">
    <citation type="submission" date="2014-09" db="EMBL/GenBank/DDBJ databases">
        <authorList>
            <person name="Martin A.A."/>
        </authorList>
    </citation>
    <scope>NUCLEOTIDE SEQUENCE</scope>
    <source>
        <strain evidence="2">ED321</strain>
    </source>
</reference>
<reference evidence="1" key="1">
    <citation type="submission" date="2014-09" db="EMBL/GenBank/DDBJ databases">
        <authorList>
            <person name="Aslett A.Martin."/>
        </authorList>
    </citation>
    <scope>NUCLEOTIDE SEQUENCE</scope>
    <source>
        <strain evidence="1">ED321 Heterogonic</strain>
    </source>
</reference>
<sequence>MYSQLSESDRLKYIELYTIVSSLGLVISEESLLSELSIADCKRHSQKIEKLKLLELKCVNSEAIESDLSVKEVEDSDNMTFTPKSTTWTAMVNVFDSKKEKFSIFLKKLVNAMKIDGVGDSDIQLMLLKAKLDTESAYRLDNYKESKGNITFVQASAFLTEVYDGDRARNMASIKAEKTSLDGIDEATKTRTIKTQLRNKLSFNVVLKTRFLDRFDFYSDFCELAMDISDYWYANNDKKGRGKKNLHENNLGNNGNRNFDINKIQCHKCKNYGHYANKCENKMNETVKLENKKDQYSNNKVVSNVESIELKESVSKVNKISMVINPNPLIILNMGVGKGFVDTLIDSGSSVSLMSMKSLKVLLKDEDIELKNTDTVLVGAFGNETVPVGKVNMRVSYNNMQHFIDIIIVSQFNYDMILGINEIKLFNKLNIPSEYFSAEMETKILNKGEIVKSYLNNRVVNAASELEVSNEYILEEIKKNYPQVDKVLSRHSNDIGKFIHKVPKIEWDTSVEHSYFPYKYPVHQLEIG</sequence>
<dbReference type="EMBL" id="LN609400">
    <property type="protein sequence ID" value="CEF60624.1"/>
    <property type="molecule type" value="Genomic_DNA"/>
</dbReference>
<evidence type="ECO:0000313" key="1">
    <source>
        <dbReference type="EMBL" id="CEF60624.1"/>
    </source>
</evidence>
<dbReference type="OrthoDB" id="5862884at2759"/>